<evidence type="ECO:0008006" key="4">
    <source>
        <dbReference type="Google" id="ProtNLM"/>
    </source>
</evidence>
<evidence type="ECO:0000256" key="1">
    <source>
        <dbReference type="SAM" id="Phobius"/>
    </source>
</evidence>
<feature type="transmembrane region" description="Helical" evidence="1">
    <location>
        <begin position="138"/>
        <end position="164"/>
    </location>
</feature>
<gene>
    <name evidence="2" type="ORF">AKA01nite_13510</name>
</gene>
<dbReference type="RefSeq" id="WP_146924553.1">
    <property type="nucleotide sequence ID" value="NZ_BJUY01000017.1"/>
</dbReference>
<feature type="transmembrane region" description="Helical" evidence="1">
    <location>
        <begin position="12"/>
        <end position="29"/>
    </location>
</feature>
<keyword evidence="3" id="KW-1185">Reference proteome</keyword>
<evidence type="ECO:0000313" key="2">
    <source>
        <dbReference type="EMBL" id="GEK91729.1"/>
    </source>
</evidence>
<dbReference type="Pfam" id="PF05857">
    <property type="entry name" value="TraX"/>
    <property type="match status" value="1"/>
</dbReference>
<reference evidence="2 3" key="1">
    <citation type="submission" date="2019-07" db="EMBL/GenBank/DDBJ databases">
        <title>Whole genome shotgun sequence of Alkalibacterium kapii NBRC 103247.</title>
        <authorList>
            <person name="Hosoyama A."/>
            <person name="Uohara A."/>
            <person name="Ohji S."/>
            <person name="Ichikawa N."/>
        </authorList>
    </citation>
    <scope>NUCLEOTIDE SEQUENCE [LARGE SCALE GENOMIC DNA]</scope>
    <source>
        <strain evidence="2 3">NBRC 103247</strain>
    </source>
</reference>
<dbReference type="EMBL" id="BJUY01000017">
    <property type="protein sequence ID" value="GEK91729.1"/>
    <property type="molecule type" value="Genomic_DNA"/>
</dbReference>
<protein>
    <recommendedName>
        <fullName evidence="4">TraX protein</fullName>
    </recommendedName>
</protein>
<feature type="transmembrane region" description="Helical" evidence="1">
    <location>
        <begin position="104"/>
        <end position="126"/>
    </location>
</feature>
<evidence type="ECO:0000313" key="3">
    <source>
        <dbReference type="Proteomes" id="UP000321662"/>
    </source>
</evidence>
<proteinExistence type="predicted"/>
<name>A0A511AU61_9LACT</name>
<organism evidence="2 3">
    <name type="scientific">Alkalibacterium kapii</name>
    <dbReference type="NCBI Taxonomy" id="426704"/>
    <lineage>
        <taxon>Bacteria</taxon>
        <taxon>Bacillati</taxon>
        <taxon>Bacillota</taxon>
        <taxon>Bacilli</taxon>
        <taxon>Lactobacillales</taxon>
        <taxon>Carnobacteriaceae</taxon>
        <taxon>Alkalibacterium</taxon>
    </lineage>
</organism>
<keyword evidence="1" id="KW-0812">Transmembrane</keyword>
<keyword evidence="1" id="KW-1133">Transmembrane helix</keyword>
<dbReference type="AlphaFoldDB" id="A0A511AU61"/>
<comment type="caution">
    <text evidence="2">The sequence shown here is derived from an EMBL/GenBank/DDBJ whole genome shotgun (WGS) entry which is preliminary data.</text>
</comment>
<feature type="transmembrane region" description="Helical" evidence="1">
    <location>
        <begin position="176"/>
        <end position="194"/>
    </location>
</feature>
<dbReference type="InterPro" id="IPR008875">
    <property type="entry name" value="TraX"/>
</dbReference>
<sequence>MNKAFDNKLNTIKWIGIVTMTIDHIGFFLFPELLFLRVIGRIAFPCFLYSTIEGTEKTSNYRHYILRLFLLGLLSTPVTANELNVLFLLGLVSLSIKFKKYTPVFGLLSVFVEYSLYGFLLGWGIYWLKEKDAKQGTGLFIIIQLLTGLSVQIYSILSLPILLMKKGLKMPKLPRYFFYFYYPLHQFVLILIAMNS</sequence>
<accession>A0A511AU61</accession>
<dbReference type="OrthoDB" id="9781069at2"/>
<keyword evidence="1" id="KW-0472">Membrane</keyword>
<feature type="transmembrane region" description="Helical" evidence="1">
    <location>
        <begin position="64"/>
        <end position="92"/>
    </location>
</feature>
<dbReference type="Proteomes" id="UP000321662">
    <property type="component" value="Unassembled WGS sequence"/>
</dbReference>